<evidence type="ECO:0000256" key="4">
    <source>
        <dbReference type="ARBA" id="ARBA00022695"/>
    </source>
</evidence>
<comment type="function">
    <text evidence="12 13">RNA polymerase that catalyzes the synthesis of short RNA molecules used as primers for DNA polymerase during DNA replication.</text>
</comment>
<dbReference type="NCBIfam" id="TIGR01391">
    <property type="entry name" value="dnaG"/>
    <property type="match status" value="1"/>
</dbReference>
<dbReference type="GO" id="GO:0005737">
    <property type="term" value="C:cytoplasm"/>
    <property type="evidence" value="ECO:0007669"/>
    <property type="project" value="TreeGrafter"/>
</dbReference>
<comment type="cofactor">
    <cofactor evidence="12 13 14">
        <name>Zn(2+)</name>
        <dbReference type="ChEBI" id="CHEBI:29105"/>
    </cofactor>
    <text evidence="12 13 14">Binds 1 zinc ion per monomer.</text>
</comment>
<organism evidence="16">
    <name type="scientific">Desulfitobacterium hafniense</name>
    <name type="common">Desulfitobacterium frappieri</name>
    <dbReference type="NCBI Taxonomy" id="49338"/>
    <lineage>
        <taxon>Bacteria</taxon>
        <taxon>Bacillati</taxon>
        <taxon>Bacillota</taxon>
        <taxon>Clostridia</taxon>
        <taxon>Eubacteriales</taxon>
        <taxon>Desulfitobacteriaceae</taxon>
        <taxon>Desulfitobacterium</taxon>
    </lineage>
</organism>
<dbReference type="PIRSF" id="PIRSF002811">
    <property type="entry name" value="DnaG"/>
    <property type="match status" value="1"/>
</dbReference>
<evidence type="ECO:0000256" key="8">
    <source>
        <dbReference type="ARBA" id="ARBA00022833"/>
    </source>
</evidence>
<dbReference type="AlphaFoldDB" id="A0A098B2U6"/>
<dbReference type="Pfam" id="PF01807">
    <property type="entry name" value="Zn_ribbon_DnaG"/>
    <property type="match status" value="1"/>
</dbReference>
<keyword evidence="1 12" id="KW-0240">DNA-directed RNA polymerase</keyword>
<comment type="subunit">
    <text evidence="12">Monomer. Interacts with DnaB.</text>
</comment>
<keyword evidence="4 12" id="KW-0548">Nucleotidyltransferase</keyword>
<dbReference type="Pfam" id="PF13155">
    <property type="entry name" value="Toprim_2"/>
    <property type="match status" value="1"/>
</dbReference>
<dbReference type="Gene3D" id="1.10.860.10">
    <property type="entry name" value="DNAb Helicase, Chain A"/>
    <property type="match status" value="1"/>
</dbReference>
<keyword evidence="6 12" id="KW-0479">Metal-binding</keyword>
<keyword evidence="8 12" id="KW-0862">Zinc</keyword>
<evidence type="ECO:0000256" key="10">
    <source>
        <dbReference type="ARBA" id="ARBA00023125"/>
    </source>
</evidence>
<dbReference type="GO" id="GO:0000428">
    <property type="term" value="C:DNA-directed RNA polymerase complex"/>
    <property type="evidence" value="ECO:0007669"/>
    <property type="project" value="UniProtKB-KW"/>
</dbReference>
<dbReference type="InterPro" id="IPR030846">
    <property type="entry name" value="DnaG_bac"/>
</dbReference>
<evidence type="ECO:0000256" key="5">
    <source>
        <dbReference type="ARBA" id="ARBA00022705"/>
    </source>
</evidence>
<accession>A0A098B2U6</accession>
<dbReference type="InterPro" id="IPR006171">
    <property type="entry name" value="TOPRIM_dom"/>
</dbReference>
<dbReference type="InterPro" id="IPR013264">
    <property type="entry name" value="DNAG_N"/>
</dbReference>
<dbReference type="PANTHER" id="PTHR30313">
    <property type="entry name" value="DNA PRIMASE"/>
    <property type="match status" value="1"/>
</dbReference>
<evidence type="ECO:0000256" key="7">
    <source>
        <dbReference type="ARBA" id="ARBA00022771"/>
    </source>
</evidence>
<evidence type="ECO:0000256" key="1">
    <source>
        <dbReference type="ARBA" id="ARBA00022478"/>
    </source>
</evidence>
<dbReference type="GO" id="GO:0008270">
    <property type="term" value="F:zinc ion binding"/>
    <property type="evidence" value="ECO:0007669"/>
    <property type="project" value="UniProtKB-UniRule"/>
</dbReference>
<evidence type="ECO:0000256" key="2">
    <source>
        <dbReference type="ARBA" id="ARBA00022515"/>
    </source>
</evidence>
<dbReference type="InterPro" id="IPR034151">
    <property type="entry name" value="TOPRIM_DnaG_bac"/>
</dbReference>
<evidence type="ECO:0000256" key="6">
    <source>
        <dbReference type="ARBA" id="ARBA00022723"/>
    </source>
</evidence>
<evidence type="ECO:0000313" key="16">
    <source>
        <dbReference type="EMBL" id="CDX03168.1"/>
    </source>
</evidence>
<comment type="catalytic activity">
    <reaction evidence="12">
        <text>ssDNA + n NTP = ssDNA/pppN(pN)n-1 hybrid + (n-1) diphosphate.</text>
        <dbReference type="EC" id="2.7.7.101"/>
    </reaction>
</comment>
<dbReference type="PATRIC" id="fig|49338.4.peg.3532"/>
<evidence type="ECO:0000256" key="9">
    <source>
        <dbReference type="ARBA" id="ARBA00022842"/>
    </source>
</evidence>
<feature type="zinc finger region" description="CHC2-type" evidence="12 14">
    <location>
        <begin position="60"/>
        <end position="84"/>
    </location>
</feature>
<feature type="domain" description="Toprim" evidence="15">
    <location>
        <begin position="285"/>
        <end position="366"/>
    </location>
</feature>
<gene>
    <name evidence="12" type="primary">dnaG</name>
    <name evidence="16" type="ORF">DPCES_3281</name>
</gene>
<reference evidence="16" key="1">
    <citation type="submission" date="2014-07" db="EMBL/GenBank/DDBJ databases">
        <authorList>
            <person name="Hornung V.Bastian."/>
        </authorList>
    </citation>
    <scope>NUCLEOTIDE SEQUENCE</scope>
    <source>
        <strain evidence="16">PCE-S</strain>
    </source>
</reference>
<dbReference type="GO" id="GO:1990077">
    <property type="term" value="C:primosome complex"/>
    <property type="evidence" value="ECO:0007669"/>
    <property type="project" value="UniProtKB-KW"/>
</dbReference>
<dbReference type="SUPFAM" id="SSF57783">
    <property type="entry name" value="Zinc beta-ribbon"/>
    <property type="match status" value="1"/>
</dbReference>
<dbReference type="FunFam" id="3.40.1360.10:FF:000002">
    <property type="entry name" value="DNA primase"/>
    <property type="match status" value="1"/>
</dbReference>
<dbReference type="HAMAP" id="MF_00974">
    <property type="entry name" value="DNA_primase_DnaG"/>
    <property type="match status" value="1"/>
</dbReference>
<dbReference type="GO" id="GO:0006269">
    <property type="term" value="P:DNA replication, synthesis of primer"/>
    <property type="evidence" value="ECO:0007669"/>
    <property type="project" value="UniProtKB-UniRule"/>
</dbReference>
<dbReference type="InterPro" id="IPR036977">
    <property type="entry name" value="DNA_primase_Znf_CHC2"/>
</dbReference>
<dbReference type="Gene3D" id="3.40.1360.10">
    <property type="match status" value="1"/>
</dbReference>
<keyword evidence="5 12" id="KW-0235">DNA replication</keyword>
<dbReference type="InterPro" id="IPR006295">
    <property type="entry name" value="DNA_primase_DnaG"/>
</dbReference>
<dbReference type="InterPro" id="IPR002694">
    <property type="entry name" value="Znf_CHC2"/>
</dbReference>
<dbReference type="InterPro" id="IPR016136">
    <property type="entry name" value="DNA_helicase_N/primase_C"/>
</dbReference>
<dbReference type="SMART" id="SM00493">
    <property type="entry name" value="TOPRIM"/>
    <property type="match status" value="1"/>
</dbReference>
<dbReference type="Gene3D" id="3.90.980.10">
    <property type="entry name" value="DNA primase, catalytic core, N-terminal domain"/>
    <property type="match status" value="1"/>
</dbReference>
<keyword evidence="7 12" id="KW-0863">Zinc-finger</keyword>
<keyword evidence="2 12" id="KW-0639">Primosome</keyword>
<evidence type="ECO:0000256" key="11">
    <source>
        <dbReference type="ARBA" id="ARBA00023163"/>
    </source>
</evidence>
<dbReference type="EC" id="2.7.7.101" evidence="12"/>
<sequence>MYYYLDNLSKIWHRGGELQAVDYRIPEEIVEEVRLRSDIVDTISEYVRLQRKGKNYLGLCPFHAEKTPSFTVTPDKQIFYCFGCHTGGNVFSFLMKKENWNFVETVEHLAQKHGIVLPEKELSPREKEQQTRRRRWEEIHDWATGYFHEVLLHRPEGEPGRQYFQQRGMDEETIKQFRLGYAPDRWDGLLEALSARGVSPQELAQAGLALERDQSEGRSRGFYDRFRKRVIFAILDSRHKTVGFGGRVLDHSTPKYLNSPETAFFNKGHHLYGMHRAHQGIREHGFALLAEGYMDVIALQKAGFKNAVASLGTALTRDQAKLIHRYTGRVVVVYDSDQAGTQATLRAGELLQDMGFRVDILRLSGAKDPDEYLKTFGVEEFNKALAQAEPYIQFKYQVHVQTKPTLSAPEKAELVRELAPDIVKVQSPVEREGYERFLSLELGLTLDRVQEEIAGFDRKPSKKASGEELFRNKQDISVKNRDNINRCANPTPSGASVPDGVIRAERVLLRLLLEQLIPVSELKDQWVEGFWKVAYHQQIFDYIEKARCIGNGALSSMESGPLQSKVAQIMLEDMELANPQRLFHDCMKQIHSMSEEETVEELQARMVELEKSGDLTGALALLKEIGERLRSGEK</sequence>
<keyword evidence="9" id="KW-0460">Magnesium</keyword>
<dbReference type="RefSeq" id="WP_018212521.1">
    <property type="nucleotide sequence ID" value="NZ_LK996017.1"/>
</dbReference>
<dbReference type="Pfam" id="PF08275">
    <property type="entry name" value="DNAG_N"/>
    <property type="match status" value="1"/>
</dbReference>
<dbReference type="PANTHER" id="PTHR30313:SF2">
    <property type="entry name" value="DNA PRIMASE"/>
    <property type="match status" value="1"/>
</dbReference>
<comment type="domain">
    <text evidence="12">Contains an N-terminal zinc-binding domain, a central core domain that contains the primase activity, and a C-terminal DnaB-binding domain.</text>
</comment>
<dbReference type="FunFam" id="3.90.580.10:FF:000001">
    <property type="entry name" value="DNA primase"/>
    <property type="match status" value="1"/>
</dbReference>
<evidence type="ECO:0000259" key="15">
    <source>
        <dbReference type="PROSITE" id="PS50880"/>
    </source>
</evidence>
<dbReference type="PROSITE" id="PS50880">
    <property type="entry name" value="TOPRIM"/>
    <property type="match status" value="1"/>
</dbReference>
<evidence type="ECO:0000256" key="14">
    <source>
        <dbReference type="PIRSR" id="PIRSR002811-1"/>
    </source>
</evidence>
<comment type="similarity">
    <text evidence="12 13">Belongs to the DnaG primase family.</text>
</comment>
<dbReference type="Gene3D" id="3.90.580.10">
    <property type="entry name" value="Zinc finger, CHC2-type domain"/>
    <property type="match status" value="1"/>
</dbReference>
<evidence type="ECO:0000256" key="3">
    <source>
        <dbReference type="ARBA" id="ARBA00022679"/>
    </source>
</evidence>
<protein>
    <recommendedName>
        <fullName evidence="12 13">DNA primase</fullName>
        <ecNumber evidence="12">2.7.7.101</ecNumber>
    </recommendedName>
</protein>
<keyword evidence="11 12" id="KW-0804">Transcription</keyword>
<keyword evidence="3 12" id="KW-0808">Transferase</keyword>
<dbReference type="InterPro" id="IPR019475">
    <property type="entry name" value="DNA_primase_DnaB-bd"/>
</dbReference>
<dbReference type="Pfam" id="PF10410">
    <property type="entry name" value="DnaB_bind"/>
    <property type="match status" value="1"/>
</dbReference>
<dbReference type="CDD" id="cd03364">
    <property type="entry name" value="TOPRIM_DnaG_primases"/>
    <property type="match status" value="1"/>
</dbReference>
<proteinExistence type="inferred from homology"/>
<dbReference type="GO" id="GO:0003677">
    <property type="term" value="F:DNA binding"/>
    <property type="evidence" value="ECO:0007669"/>
    <property type="project" value="UniProtKB-KW"/>
</dbReference>
<dbReference type="EMBL" id="LK996017">
    <property type="protein sequence ID" value="CDX03168.1"/>
    <property type="molecule type" value="Genomic_DNA"/>
</dbReference>
<dbReference type="InterPro" id="IPR050219">
    <property type="entry name" value="DnaG_primase"/>
</dbReference>
<dbReference type="InterPro" id="IPR037068">
    <property type="entry name" value="DNA_primase_core_N_sf"/>
</dbReference>
<keyword evidence="10 12" id="KW-0238">DNA-binding</keyword>
<evidence type="ECO:0000256" key="12">
    <source>
        <dbReference type="HAMAP-Rule" id="MF_00974"/>
    </source>
</evidence>
<evidence type="ECO:0000256" key="13">
    <source>
        <dbReference type="PIRNR" id="PIRNR002811"/>
    </source>
</evidence>
<name>A0A098B2U6_DESHA</name>
<dbReference type="SMART" id="SM00400">
    <property type="entry name" value="ZnF_CHCC"/>
    <property type="match status" value="1"/>
</dbReference>
<dbReference type="SUPFAM" id="SSF56731">
    <property type="entry name" value="DNA primase core"/>
    <property type="match status" value="1"/>
</dbReference>
<dbReference type="GO" id="GO:0003899">
    <property type="term" value="F:DNA-directed RNA polymerase activity"/>
    <property type="evidence" value="ECO:0007669"/>
    <property type="project" value="UniProtKB-UniRule"/>
</dbReference>